<name>A0A2S7IHX5_9BACT</name>
<reference evidence="2" key="1">
    <citation type="submission" date="2018-02" db="EMBL/GenBank/DDBJ databases">
        <title>Genome sequencing of Solimonas sp. HR-BB.</title>
        <authorList>
            <person name="Lee Y."/>
            <person name="Jeon C.O."/>
        </authorList>
    </citation>
    <scope>NUCLEOTIDE SEQUENCE [LARGE SCALE GENOMIC DNA]</scope>
    <source>
        <strain evidence="2">HR-U</strain>
    </source>
</reference>
<dbReference type="Gene3D" id="2.60.120.560">
    <property type="entry name" value="Exo-inulinase, domain 1"/>
    <property type="match status" value="1"/>
</dbReference>
<gene>
    <name evidence="1" type="ORF">C5O19_21570</name>
</gene>
<protein>
    <recommendedName>
        <fullName evidence="3">3-keto-disaccharide hydrolase domain-containing protein</fullName>
    </recommendedName>
</protein>
<evidence type="ECO:0000313" key="2">
    <source>
        <dbReference type="Proteomes" id="UP000239590"/>
    </source>
</evidence>
<evidence type="ECO:0000313" key="1">
    <source>
        <dbReference type="EMBL" id="PQA55159.1"/>
    </source>
</evidence>
<dbReference type="RefSeq" id="WP_104715476.1">
    <property type="nucleotide sequence ID" value="NZ_PTRA01000005.1"/>
</dbReference>
<dbReference type="OrthoDB" id="2634655at2"/>
<proteinExistence type="predicted"/>
<evidence type="ECO:0008006" key="3">
    <source>
        <dbReference type="Google" id="ProtNLM"/>
    </source>
</evidence>
<keyword evidence="2" id="KW-1185">Reference proteome</keyword>
<organism evidence="1 2">
    <name type="scientific">Siphonobacter curvatus</name>
    <dbReference type="NCBI Taxonomy" id="2094562"/>
    <lineage>
        <taxon>Bacteria</taxon>
        <taxon>Pseudomonadati</taxon>
        <taxon>Bacteroidota</taxon>
        <taxon>Cytophagia</taxon>
        <taxon>Cytophagales</taxon>
        <taxon>Cytophagaceae</taxon>
        <taxon>Siphonobacter</taxon>
    </lineage>
</organism>
<accession>A0A2S7IHX5</accession>
<comment type="caution">
    <text evidence="1">The sequence shown here is derived from an EMBL/GenBank/DDBJ whole genome shotgun (WGS) entry which is preliminary data.</text>
</comment>
<dbReference type="AlphaFoldDB" id="A0A2S7IHX5"/>
<dbReference type="Proteomes" id="UP000239590">
    <property type="component" value="Unassembled WGS sequence"/>
</dbReference>
<dbReference type="EMBL" id="PTRA01000005">
    <property type="protein sequence ID" value="PQA55159.1"/>
    <property type="molecule type" value="Genomic_DNA"/>
</dbReference>
<sequence length="377" mass="42450">MAQPSKPLKKTTGSLSIPMEASYWMFDSSKVEFITHRGVKAVRSKNQAPYQIFLKNPSFAEGTIEFDVELTGIGFPGINFRMSADQKQGENFYIRSFGRVPPELRTTLQYAPIVDGISLWDLYDDYQTGAVIYQQGWNHVRLVISGQRMMVFVNDRAKPSLYIPRLEASSAQGGISLSGNVIYANVKIDPNPPTGQWGQTDYNPLATDTRYVRNWQVHGPIDFPFGKDIIYPLPSMYGTLNRSDIPDSTASWESIQADARAMVNLSNRYGGVPNDNRRLAWLKTTIHSDHAQQKIVHLGFSDEVWLFVNGQIVYVDKNYFGTPNAKNDGRCNLENAQVLLSLKPGKNEIMIGLANYFYGWGLIARWSDMNGIQGIKN</sequence>